<reference evidence="2" key="4">
    <citation type="submission" date="2023-01" db="EMBL/GenBank/DDBJ databases">
        <title>Draft genome sequence of Methylobacterium oxalidis strain NBRC 107715.</title>
        <authorList>
            <person name="Sun Q."/>
            <person name="Mori K."/>
        </authorList>
    </citation>
    <scope>NUCLEOTIDE SEQUENCE</scope>
    <source>
        <strain evidence="2">NBRC 107715</strain>
    </source>
</reference>
<evidence type="ECO:0000313" key="1">
    <source>
        <dbReference type="EMBL" id="GEP06443.1"/>
    </source>
</evidence>
<evidence type="ECO:0000313" key="4">
    <source>
        <dbReference type="Proteomes" id="UP001156856"/>
    </source>
</evidence>
<dbReference type="Gene3D" id="3.30.420.10">
    <property type="entry name" value="Ribonuclease H-like superfamily/Ribonuclease H"/>
    <property type="match status" value="1"/>
</dbReference>
<dbReference type="SUPFAM" id="SSF53098">
    <property type="entry name" value="Ribonuclease H-like"/>
    <property type="match status" value="1"/>
</dbReference>
<dbReference type="Proteomes" id="UP001156856">
    <property type="component" value="Unassembled WGS sequence"/>
</dbReference>
<sequence length="172" mass="18571">MALPKILALDLATRIGWACGAPDGEPLYGTKVLPSTGEDIGRFADAYNTWLLDMITLEGPALVVFEAPVLPGKTTPATARKLMGLAWHTEFVCHLREVRCAEHHLQSVKKFFAGSGRAEKDDMIAAARRQGWDPKDDNAADALGLWACAVHEKAPRHAARFQLGALGTARAA</sequence>
<evidence type="ECO:0000313" key="3">
    <source>
        <dbReference type="Proteomes" id="UP000321960"/>
    </source>
</evidence>
<reference evidence="2" key="1">
    <citation type="journal article" date="2014" name="Int. J. Syst. Evol. Microbiol.">
        <title>Complete genome of a new Firmicutes species belonging to the dominant human colonic microbiota ('Ruminococcus bicirculans') reveals two chromosomes and a selective capacity to utilize plant glucans.</title>
        <authorList>
            <consortium name="NISC Comparative Sequencing Program"/>
            <person name="Wegmann U."/>
            <person name="Louis P."/>
            <person name="Goesmann A."/>
            <person name="Henrissat B."/>
            <person name="Duncan S.H."/>
            <person name="Flint H.J."/>
        </authorList>
    </citation>
    <scope>NUCLEOTIDE SEQUENCE</scope>
    <source>
        <strain evidence="2">NBRC 107715</strain>
    </source>
</reference>
<dbReference type="Proteomes" id="UP000321960">
    <property type="component" value="Unassembled WGS sequence"/>
</dbReference>
<keyword evidence="4" id="KW-1185">Reference proteome</keyword>
<proteinExistence type="predicted"/>
<dbReference type="GO" id="GO:0003676">
    <property type="term" value="F:nucleic acid binding"/>
    <property type="evidence" value="ECO:0007669"/>
    <property type="project" value="InterPro"/>
</dbReference>
<protein>
    <submittedName>
        <fullName evidence="1">Uncharacterized protein</fullName>
    </submittedName>
</protein>
<dbReference type="EMBL" id="BSPK01000072">
    <property type="protein sequence ID" value="GLS65483.1"/>
    <property type="molecule type" value="Genomic_DNA"/>
</dbReference>
<gene>
    <name evidence="2" type="ORF">GCM10007888_38650</name>
    <name evidence="1" type="ORF">MOX02_44810</name>
</gene>
<dbReference type="InterPro" id="IPR012337">
    <property type="entry name" value="RNaseH-like_sf"/>
</dbReference>
<dbReference type="EMBL" id="BJZU01000104">
    <property type="protein sequence ID" value="GEP06443.1"/>
    <property type="molecule type" value="Genomic_DNA"/>
</dbReference>
<comment type="caution">
    <text evidence="1">The sequence shown here is derived from an EMBL/GenBank/DDBJ whole genome shotgun (WGS) entry which is preliminary data.</text>
</comment>
<dbReference type="RefSeq" id="WP_174804957.1">
    <property type="nucleotide sequence ID" value="NZ_BJZU01000104.1"/>
</dbReference>
<reference evidence="4" key="2">
    <citation type="journal article" date="2019" name="Int. J. Syst. Evol. Microbiol.">
        <title>The Global Catalogue of Microorganisms (GCM) 10K type strain sequencing project: providing services to taxonomists for standard genome sequencing and annotation.</title>
        <authorList>
            <consortium name="The Broad Institute Genomics Platform"/>
            <consortium name="The Broad Institute Genome Sequencing Center for Infectious Disease"/>
            <person name="Wu L."/>
            <person name="Ma J."/>
        </authorList>
    </citation>
    <scope>NUCLEOTIDE SEQUENCE [LARGE SCALE GENOMIC DNA]</scope>
    <source>
        <strain evidence="4">NBRC 107715</strain>
    </source>
</reference>
<dbReference type="InterPro" id="IPR036397">
    <property type="entry name" value="RNaseH_sf"/>
</dbReference>
<reference evidence="1 3" key="3">
    <citation type="submission" date="2019-07" db="EMBL/GenBank/DDBJ databases">
        <title>Whole genome shotgun sequence of Methylobacterium oxalidis NBRC 107715.</title>
        <authorList>
            <person name="Hosoyama A."/>
            <person name="Uohara A."/>
            <person name="Ohji S."/>
            <person name="Ichikawa N."/>
        </authorList>
    </citation>
    <scope>NUCLEOTIDE SEQUENCE [LARGE SCALE GENOMIC DNA]</scope>
    <source>
        <strain evidence="1 3">NBRC 107715</strain>
    </source>
</reference>
<evidence type="ECO:0000313" key="2">
    <source>
        <dbReference type="EMBL" id="GLS65483.1"/>
    </source>
</evidence>
<name>A0A512J930_9HYPH</name>
<dbReference type="AlphaFoldDB" id="A0A512J930"/>
<organism evidence="1 3">
    <name type="scientific">Methylobacterium oxalidis</name>
    <dbReference type="NCBI Taxonomy" id="944322"/>
    <lineage>
        <taxon>Bacteria</taxon>
        <taxon>Pseudomonadati</taxon>
        <taxon>Pseudomonadota</taxon>
        <taxon>Alphaproteobacteria</taxon>
        <taxon>Hyphomicrobiales</taxon>
        <taxon>Methylobacteriaceae</taxon>
        <taxon>Methylobacterium</taxon>
    </lineage>
</organism>
<accession>A0A512J930</accession>